<organism evidence="2 3">
    <name type="scientific">Acrasis kona</name>
    <dbReference type="NCBI Taxonomy" id="1008807"/>
    <lineage>
        <taxon>Eukaryota</taxon>
        <taxon>Discoba</taxon>
        <taxon>Heterolobosea</taxon>
        <taxon>Tetramitia</taxon>
        <taxon>Eutetramitia</taxon>
        <taxon>Acrasidae</taxon>
        <taxon>Acrasis</taxon>
    </lineage>
</organism>
<evidence type="ECO:0000313" key="3">
    <source>
        <dbReference type="Proteomes" id="UP001431209"/>
    </source>
</evidence>
<feature type="compositionally biased region" description="Low complexity" evidence="1">
    <location>
        <begin position="18"/>
        <end position="28"/>
    </location>
</feature>
<dbReference type="EMBL" id="JAOPGA020000568">
    <property type="protein sequence ID" value="KAL0479493.1"/>
    <property type="molecule type" value="Genomic_DNA"/>
</dbReference>
<gene>
    <name evidence="2" type="ORF">AKO1_007655</name>
</gene>
<reference evidence="2 3" key="1">
    <citation type="submission" date="2024-03" db="EMBL/GenBank/DDBJ databases">
        <title>The Acrasis kona genome and developmental transcriptomes reveal deep origins of eukaryotic multicellular pathways.</title>
        <authorList>
            <person name="Sheikh S."/>
            <person name="Fu C.-J."/>
            <person name="Brown M.W."/>
            <person name="Baldauf S.L."/>
        </authorList>
    </citation>
    <scope>NUCLEOTIDE SEQUENCE [LARGE SCALE GENOMIC DNA]</scope>
    <source>
        <strain evidence="2 3">ATCC MYA-3509</strain>
    </source>
</reference>
<feature type="region of interest" description="Disordered" evidence="1">
    <location>
        <begin position="1"/>
        <end position="28"/>
    </location>
</feature>
<dbReference type="Proteomes" id="UP001431209">
    <property type="component" value="Unassembled WGS sequence"/>
</dbReference>
<proteinExistence type="predicted"/>
<feature type="region of interest" description="Disordered" evidence="1">
    <location>
        <begin position="63"/>
        <end position="112"/>
    </location>
</feature>
<keyword evidence="3" id="KW-1185">Reference proteome</keyword>
<dbReference type="AlphaFoldDB" id="A0AAW2YQ40"/>
<feature type="compositionally biased region" description="Low complexity" evidence="1">
    <location>
        <begin position="1"/>
        <end position="11"/>
    </location>
</feature>
<feature type="compositionally biased region" description="Acidic residues" evidence="1">
    <location>
        <begin position="83"/>
        <end position="104"/>
    </location>
</feature>
<evidence type="ECO:0000313" key="2">
    <source>
        <dbReference type="EMBL" id="KAL0479493.1"/>
    </source>
</evidence>
<evidence type="ECO:0000256" key="1">
    <source>
        <dbReference type="SAM" id="MobiDB-lite"/>
    </source>
</evidence>
<comment type="caution">
    <text evidence="2">The sequence shown here is derived from an EMBL/GenBank/DDBJ whole genome shotgun (WGS) entry which is preliminary data.</text>
</comment>
<sequence length="321" mass="37433">MYMNNNMNNMNHSHRNTYPAPQHNNNYPQPYYQVNNYNTFFDLLYPPQRQPAPPVIPPASSVAPRFTLPNNNNPYVKYSSGKEDDEDEEDEEEEEEEEEEEDYDGFNGHFNAYDEFDEEDEDEDDIDEDSDFSQFVNSSIDVETFQTTIRSATNRTGYERTLTLEQINRLPPELKQQYTSGTFDPQVFRDFVLMNKLLLPSDSEKDPIYAEFMSSLGTNFVEDKVMKCVKIIKKYAVACNDLNHILLDNMNPMPFAPPQIVLDDDDDEDDVILIDEREGKLNELDVTIREIRNSIGRFKSSELVMKLLKNVCDRSYRNVKV</sequence>
<protein>
    <submittedName>
        <fullName evidence="2">Uncharacterized protein</fullName>
    </submittedName>
</protein>
<accession>A0AAW2YQ40</accession>
<name>A0AAW2YQ40_9EUKA</name>